<dbReference type="RefSeq" id="WP_200350065.1">
    <property type="nucleotide sequence ID" value="NZ_JAENIK010000005.1"/>
</dbReference>
<name>A0A934R4G4_9BACT</name>
<evidence type="ECO:0000313" key="3">
    <source>
        <dbReference type="Proteomes" id="UP000600139"/>
    </source>
</evidence>
<keyword evidence="3" id="KW-1185">Reference proteome</keyword>
<dbReference type="AlphaFoldDB" id="A0A934R4G4"/>
<evidence type="ECO:0000256" key="1">
    <source>
        <dbReference type="SAM" id="MobiDB-lite"/>
    </source>
</evidence>
<accession>A0A934R4G4</accession>
<evidence type="ECO:0000313" key="2">
    <source>
        <dbReference type="EMBL" id="MBK1815095.1"/>
    </source>
</evidence>
<protein>
    <submittedName>
        <fullName evidence="2">Uncharacterized protein</fullName>
    </submittedName>
</protein>
<reference evidence="2" key="1">
    <citation type="submission" date="2021-01" db="EMBL/GenBank/DDBJ databases">
        <title>Modified the classification status of verrucomicrobia.</title>
        <authorList>
            <person name="Feng X."/>
        </authorList>
    </citation>
    <scope>NUCLEOTIDE SEQUENCE</scope>
    <source>
        <strain evidence="2">JCM 18052</strain>
    </source>
</reference>
<gene>
    <name evidence="2" type="ORF">JIN84_05700</name>
</gene>
<feature type="region of interest" description="Disordered" evidence="1">
    <location>
        <begin position="1"/>
        <end position="31"/>
    </location>
</feature>
<organism evidence="2 3">
    <name type="scientific">Luteolibacter yonseiensis</name>
    <dbReference type="NCBI Taxonomy" id="1144680"/>
    <lineage>
        <taxon>Bacteria</taxon>
        <taxon>Pseudomonadati</taxon>
        <taxon>Verrucomicrobiota</taxon>
        <taxon>Verrucomicrobiia</taxon>
        <taxon>Verrucomicrobiales</taxon>
        <taxon>Verrucomicrobiaceae</taxon>
        <taxon>Luteolibacter</taxon>
    </lineage>
</organism>
<comment type="caution">
    <text evidence="2">The sequence shown here is derived from an EMBL/GenBank/DDBJ whole genome shotgun (WGS) entry which is preliminary data.</text>
</comment>
<sequence length="260" mass="29376">MRHATVQGNALGIDPKHTGVLKGRNPRDARLTTNTNPILRAAIPGGGPILRAPFTSLRSNDLSLASHTFPNHPVRRPPPHLKSKTTIMINWDTSTPPKPLDEIFALENGIDLEAGLGSYLFFKRYKHRIELTDAESVFETLQRIGTVIAADGFTSVFCQFLSPDSFKALCSALTEMEAPRLRDLLREAWSIYTKGKDPITLDELQTISVRRFNTSKEMDRFDRIGEEVEDELRRQYRSGTVLSAVYAKKHRDRFIPFPQT</sequence>
<proteinExistence type="predicted"/>
<dbReference type="EMBL" id="JAENIK010000005">
    <property type="protein sequence ID" value="MBK1815095.1"/>
    <property type="molecule type" value="Genomic_DNA"/>
</dbReference>
<dbReference type="Proteomes" id="UP000600139">
    <property type="component" value="Unassembled WGS sequence"/>
</dbReference>